<evidence type="ECO:0000313" key="4">
    <source>
        <dbReference type="Proteomes" id="UP000001745"/>
    </source>
</evidence>
<dbReference type="STRING" id="441959.B8MRI2"/>
<feature type="domain" description="CASTOR ACT" evidence="2">
    <location>
        <begin position="215"/>
        <end position="268"/>
    </location>
</feature>
<dbReference type="InParanoid" id="B8MRI2"/>
<dbReference type="InterPro" id="IPR015424">
    <property type="entry name" value="PyrdxlP-dep_Trfase"/>
</dbReference>
<evidence type="ECO:0008006" key="5">
    <source>
        <dbReference type="Google" id="ProtNLM"/>
    </source>
</evidence>
<dbReference type="Pfam" id="PF10000">
    <property type="entry name" value="ACT_3"/>
    <property type="match status" value="1"/>
</dbReference>
<dbReference type="Proteomes" id="UP000001745">
    <property type="component" value="Unassembled WGS sequence"/>
</dbReference>
<accession>B8MRI2</accession>
<evidence type="ECO:0000313" key="3">
    <source>
        <dbReference type="EMBL" id="EED13119.1"/>
    </source>
</evidence>
<organism evidence="3 4">
    <name type="scientific">Talaromyces stipitatus (strain ATCC 10500 / CBS 375.48 / QM 6759 / NRRL 1006)</name>
    <name type="common">Penicillium stipitatum</name>
    <dbReference type="NCBI Taxonomy" id="441959"/>
    <lineage>
        <taxon>Eukaryota</taxon>
        <taxon>Fungi</taxon>
        <taxon>Dikarya</taxon>
        <taxon>Ascomycota</taxon>
        <taxon>Pezizomycotina</taxon>
        <taxon>Eurotiomycetes</taxon>
        <taxon>Eurotiomycetidae</taxon>
        <taxon>Eurotiales</taxon>
        <taxon>Trichocomaceae</taxon>
        <taxon>Talaromyces</taxon>
        <taxon>Talaromyces sect. Talaromyces</taxon>
    </lineage>
</organism>
<dbReference type="VEuPathDB" id="FungiDB:TSTA_056180"/>
<dbReference type="InterPro" id="IPR015421">
    <property type="entry name" value="PyrdxlP-dep_Trfase_major"/>
</dbReference>
<gene>
    <name evidence="3" type="ORF">TSTA_056180</name>
</gene>
<dbReference type="GO" id="GO:0006520">
    <property type="term" value="P:amino acid metabolic process"/>
    <property type="evidence" value="ECO:0007669"/>
    <property type="project" value="UniProtKB-ARBA"/>
</dbReference>
<name>B8MRI2_TALSN</name>
<dbReference type="OrthoDB" id="10064407at2759"/>
<dbReference type="SUPFAM" id="SSF55021">
    <property type="entry name" value="ACT-like"/>
    <property type="match status" value="2"/>
</dbReference>
<proteinExistence type="predicted"/>
<evidence type="ECO:0000259" key="2">
    <source>
        <dbReference type="Pfam" id="PF13840"/>
    </source>
</evidence>
<keyword evidence="4" id="KW-1185">Reference proteome</keyword>
<dbReference type="AlphaFoldDB" id="B8MRI2"/>
<dbReference type="InterPro" id="IPR018717">
    <property type="entry name" value="DUF2241"/>
</dbReference>
<feature type="domain" description="DUF2241" evidence="1">
    <location>
        <begin position="143"/>
        <end position="213"/>
    </location>
</feature>
<dbReference type="InterPro" id="IPR027795">
    <property type="entry name" value="CASTOR_ACT_dom"/>
</dbReference>
<dbReference type="Pfam" id="PF13840">
    <property type="entry name" value="ACT_7"/>
    <property type="match status" value="1"/>
</dbReference>
<dbReference type="PANTHER" id="PTHR39199:SF1">
    <property type="entry name" value="BLR5128 PROTEIN"/>
    <property type="match status" value="1"/>
</dbReference>
<dbReference type="Gene3D" id="3.30.2130.10">
    <property type="entry name" value="VC0802-like"/>
    <property type="match status" value="1"/>
</dbReference>
<dbReference type="EMBL" id="EQ962659">
    <property type="protein sequence ID" value="EED13119.1"/>
    <property type="molecule type" value="Genomic_DNA"/>
</dbReference>
<dbReference type="GO" id="GO:0046394">
    <property type="term" value="P:carboxylic acid biosynthetic process"/>
    <property type="evidence" value="ECO:0007669"/>
    <property type="project" value="UniProtKB-ARBA"/>
</dbReference>
<dbReference type="SUPFAM" id="SSF53383">
    <property type="entry name" value="PLP-dependent transferases"/>
    <property type="match status" value="1"/>
</dbReference>
<protein>
    <recommendedName>
        <fullName evidence="5">DUF2241 domain-containing protein</fullName>
    </recommendedName>
</protein>
<dbReference type="HOGENOM" id="CLU_998113_0_0_1"/>
<reference evidence="4" key="1">
    <citation type="journal article" date="2015" name="Genome Announc.">
        <title>Genome sequence of the AIDS-associated pathogen Penicillium marneffei (ATCC18224) and its near taxonomic relative Talaromyces stipitatus (ATCC10500).</title>
        <authorList>
            <person name="Nierman W.C."/>
            <person name="Fedorova-Abrams N.D."/>
            <person name="Andrianopoulos A."/>
        </authorList>
    </citation>
    <scope>NUCLEOTIDE SEQUENCE [LARGE SCALE GENOMIC DNA]</scope>
    <source>
        <strain evidence="4">ATCC 10500 / CBS 375.48 / QM 6759 / NRRL 1006</strain>
    </source>
</reference>
<dbReference type="InterPro" id="IPR045865">
    <property type="entry name" value="ACT-like_dom_sf"/>
</dbReference>
<dbReference type="GeneID" id="8100683"/>
<evidence type="ECO:0000259" key="1">
    <source>
        <dbReference type="Pfam" id="PF10000"/>
    </source>
</evidence>
<dbReference type="PANTHER" id="PTHR39199">
    <property type="entry name" value="BLR5128 PROTEIN"/>
    <property type="match status" value="1"/>
</dbReference>
<sequence length="279" mass="30891">MQGAGRNIPTNHKFLEFLRTAVTRAGTVLIYDKIITSKFHKGELQEYHGIYLDMTTVATRVAASEILTTEKLNQCNTLDEKLQDGINKIMARTHIISVPLDLEVQLVSSMALLYYETLEQKWARLPGFSATGNTSFLHIMPIGETKLTNLLRTLSPILSPETYVFATTTQSLSSLPLTTLQPILIFHEVEGLTLITTKESANTHGLEYTFPCKKISLKVHSSLEAVGMMAAISAKFTDLGISSNVVSGFFHDHIFVPEGKEGVAMRGLAELMREAMEDV</sequence>
<dbReference type="eggNOG" id="ENOG502S8Y4">
    <property type="taxonomic scope" value="Eukaryota"/>
</dbReference>
<dbReference type="RefSeq" id="XP_002487230.1">
    <property type="nucleotide sequence ID" value="XM_002487185.1"/>
</dbReference>
<dbReference type="Gene3D" id="3.40.640.10">
    <property type="entry name" value="Type I PLP-dependent aspartate aminotransferase-like (Major domain)"/>
    <property type="match status" value="1"/>
</dbReference>